<evidence type="ECO:0000313" key="11">
    <source>
        <dbReference type="Proteomes" id="UP000007800"/>
    </source>
</evidence>
<evidence type="ECO:0000256" key="3">
    <source>
        <dbReference type="ARBA" id="ARBA00022741"/>
    </source>
</evidence>
<dbReference type="PANTHER" id="PTHR11920">
    <property type="entry name" value="GUANYLYL CYCLASE"/>
    <property type="match status" value="1"/>
</dbReference>
<dbReference type="OrthoDB" id="354346at2759"/>
<feature type="transmembrane region" description="Helical" evidence="8">
    <location>
        <begin position="488"/>
        <end position="505"/>
    </location>
</feature>
<dbReference type="InterPro" id="IPR050401">
    <property type="entry name" value="Cyclic_nucleotide_synthase"/>
</dbReference>
<evidence type="ECO:0000256" key="4">
    <source>
        <dbReference type="ARBA" id="ARBA00022989"/>
    </source>
</evidence>
<feature type="transmembrane region" description="Helical" evidence="8">
    <location>
        <begin position="434"/>
        <end position="452"/>
    </location>
</feature>
<dbReference type="SUPFAM" id="SSF55073">
    <property type="entry name" value="Nucleotide cyclase"/>
    <property type="match status" value="1"/>
</dbReference>
<sequence length="893" mass="99586">MPQHGSQPYRSLAGKTKQRTAIHEDARLVVRRRTLSSCGDPSDTVRSRALTSLGRLESSEISDRLRSIFGDTLTGPINLDKRRHTLRRVSSSLSADEDRTDTDFMPVLPSTLRHSSSPWSFNMEEWEPDDSPEASSGAFDRDGSDEDGDSEGSSVVYVDAADLTAVLLDRSSIREQHIKKVILDVFAERVDIYAEANATENAPPVRASDALLRFYDDVKMIYEQLPGDDIGSSTVEDGITEFCANLWLAFDPNAQDVRRRCRGVVISARNIVIAEKQSTLNPAWQLLPLRTRLALSQSPTRWKDIPYSATGRDNLWKGLKQPMNRLSLQFYKSAKLEKGFQVNHSLHSDRLGVMWTTVLVLFVLVVTWFRYRLLMSTAGSFYYCSDDTEKTMTILKYAATEPLMMFALVGILEITVCLSLRGRRSILLDFFDDLQACYSLLAACLTLLWLHLGPKVMDWYCWPPDRSYTLALTYILSAAAFSLRWTQYVFVSLAITAVAIILHLLPSSSHVGQVPTLSVLPTITFYVVVITCVVLLTIYKYVYEGVLREDFVLHLSLAKEASRCNALLTNVLPERILDTLKKRQDAVDSMEGVRRDSGLVLSREIGITEAITDVTIMFSDIPGFTTLSMKISPREIVLTLNELFSLFDELAHEEGLSKIKTDGNHYMAAAGLPQSNMIHAPAVCRMALRMMDEVARRNALITLKSQGSSYAAEYWDTIHEVDAGAIRYIYDSSPTLKSDSEDGPASSSRTSDPPTSGSDDNEDDTGSPVFVGIPVPLRVGIDSGDCIGGVIGRKKFIYDVWGDCVNTASRMVQYGEIGCTQITDATKKWLDVLAPGCFETESRGVHEVKGKGPMLTHFLLDEIRDYKTVIRELPEPSETSSSVRRRLPLAKEA</sequence>
<proteinExistence type="predicted"/>
<dbReference type="Gene3D" id="3.30.70.1230">
    <property type="entry name" value="Nucleotide cyclase"/>
    <property type="match status" value="1"/>
</dbReference>
<accession>C5LXZ3</accession>
<name>C5LXZ3_PERM5</name>
<evidence type="ECO:0000259" key="9">
    <source>
        <dbReference type="PROSITE" id="PS50125"/>
    </source>
</evidence>
<dbReference type="GeneID" id="9040791"/>
<evidence type="ECO:0000256" key="7">
    <source>
        <dbReference type="SAM" id="MobiDB-lite"/>
    </source>
</evidence>
<dbReference type="AlphaFoldDB" id="C5LXZ3"/>
<evidence type="ECO:0000256" key="8">
    <source>
        <dbReference type="SAM" id="Phobius"/>
    </source>
</evidence>
<evidence type="ECO:0000256" key="5">
    <source>
        <dbReference type="ARBA" id="ARBA00023136"/>
    </source>
</evidence>
<keyword evidence="2 8" id="KW-0812">Transmembrane</keyword>
<feature type="region of interest" description="Disordered" evidence="7">
    <location>
        <begin position="735"/>
        <end position="767"/>
    </location>
</feature>
<dbReference type="OMA" id="YWDTIHE"/>
<dbReference type="InterPro" id="IPR029787">
    <property type="entry name" value="Nucleotide_cyclase"/>
</dbReference>
<organism evidence="11">
    <name type="scientific">Perkinsus marinus (strain ATCC 50983 / TXsc)</name>
    <dbReference type="NCBI Taxonomy" id="423536"/>
    <lineage>
        <taxon>Eukaryota</taxon>
        <taxon>Sar</taxon>
        <taxon>Alveolata</taxon>
        <taxon>Perkinsozoa</taxon>
        <taxon>Perkinsea</taxon>
        <taxon>Perkinsida</taxon>
        <taxon>Perkinsidae</taxon>
        <taxon>Perkinsus</taxon>
    </lineage>
</organism>
<dbReference type="SMART" id="SM00044">
    <property type="entry name" value="CYCc"/>
    <property type="match status" value="1"/>
</dbReference>
<dbReference type="GO" id="GO:0035556">
    <property type="term" value="P:intracellular signal transduction"/>
    <property type="evidence" value="ECO:0007669"/>
    <property type="project" value="InterPro"/>
</dbReference>
<dbReference type="InParanoid" id="C5LXZ3"/>
<feature type="transmembrane region" description="Helical" evidence="8">
    <location>
        <begin position="351"/>
        <end position="371"/>
    </location>
</feature>
<dbReference type="Pfam" id="PF00211">
    <property type="entry name" value="Guanylate_cyc"/>
    <property type="match status" value="1"/>
</dbReference>
<dbReference type="GO" id="GO:0005886">
    <property type="term" value="C:plasma membrane"/>
    <property type="evidence" value="ECO:0007669"/>
    <property type="project" value="TreeGrafter"/>
</dbReference>
<dbReference type="GO" id="GO:0000166">
    <property type="term" value="F:nucleotide binding"/>
    <property type="evidence" value="ECO:0007669"/>
    <property type="project" value="UniProtKB-KW"/>
</dbReference>
<feature type="transmembrane region" description="Helical" evidence="8">
    <location>
        <begin position="517"/>
        <end position="539"/>
    </location>
</feature>
<feature type="compositionally biased region" description="Polar residues" evidence="7">
    <location>
        <begin position="745"/>
        <end position="758"/>
    </location>
</feature>
<evidence type="ECO:0000256" key="1">
    <source>
        <dbReference type="ARBA" id="ARBA00004370"/>
    </source>
</evidence>
<dbReference type="InterPro" id="IPR001054">
    <property type="entry name" value="A/G_cyclase"/>
</dbReference>
<keyword evidence="3" id="KW-0547">Nucleotide-binding</keyword>
<evidence type="ECO:0000256" key="6">
    <source>
        <dbReference type="ARBA" id="ARBA00023239"/>
    </source>
</evidence>
<feature type="transmembrane region" description="Helical" evidence="8">
    <location>
        <begin position="403"/>
        <end position="422"/>
    </location>
</feature>
<keyword evidence="6" id="KW-0456">Lyase</keyword>
<feature type="region of interest" description="Disordered" evidence="7">
    <location>
        <begin position="1"/>
        <end position="20"/>
    </location>
</feature>
<feature type="region of interest" description="Disordered" evidence="7">
    <location>
        <begin position="88"/>
        <end position="152"/>
    </location>
</feature>
<dbReference type="GO" id="GO:0007168">
    <property type="term" value="P:receptor guanylyl cyclase signaling pathway"/>
    <property type="evidence" value="ECO:0007669"/>
    <property type="project" value="TreeGrafter"/>
</dbReference>
<dbReference type="EMBL" id="GG686772">
    <property type="protein sequence ID" value="EEQ98323.1"/>
    <property type="molecule type" value="Genomic_DNA"/>
</dbReference>
<evidence type="ECO:0000256" key="2">
    <source>
        <dbReference type="ARBA" id="ARBA00022692"/>
    </source>
</evidence>
<gene>
    <name evidence="10" type="ORF">Pmar_PMAR013670</name>
</gene>
<evidence type="ECO:0000313" key="10">
    <source>
        <dbReference type="EMBL" id="EEQ98323.1"/>
    </source>
</evidence>
<keyword evidence="5 8" id="KW-0472">Membrane</keyword>
<protein>
    <recommendedName>
        <fullName evidence="9">Guanylate cyclase domain-containing protein</fullName>
    </recommendedName>
</protein>
<dbReference type="GO" id="GO:0001653">
    <property type="term" value="F:peptide receptor activity"/>
    <property type="evidence" value="ECO:0007669"/>
    <property type="project" value="TreeGrafter"/>
</dbReference>
<dbReference type="PANTHER" id="PTHR11920:SF335">
    <property type="entry name" value="GUANYLATE CYCLASE"/>
    <property type="match status" value="1"/>
</dbReference>
<dbReference type="Proteomes" id="UP000007800">
    <property type="component" value="Unassembled WGS sequence"/>
</dbReference>
<dbReference type="PROSITE" id="PS50125">
    <property type="entry name" value="GUANYLATE_CYCLASE_2"/>
    <property type="match status" value="1"/>
</dbReference>
<keyword evidence="4 8" id="KW-1133">Transmembrane helix</keyword>
<keyword evidence="11" id="KW-1185">Reference proteome</keyword>
<feature type="domain" description="Guanylate cyclase" evidence="9">
    <location>
        <begin position="615"/>
        <end position="812"/>
    </location>
</feature>
<dbReference type="GO" id="GO:0004383">
    <property type="term" value="F:guanylate cyclase activity"/>
    <property type="evidence" value="ECO:0007669"/>
    <property type="project" value="TreeGrafter"/>
</dbReference>
<dbReference type="GO" id="GO:0004016">
    <property type="term" value="F:adenylate cyclase activity"/>
    <property type="evidence" value="ECO:0007669"/>
    <property type="project" value="TreeGrafter"/>
</dbReference>
<dbReference type="CDD" id="cd07302">
    <property type="entry name" value="CHD"/>
    <property type="match status" value="1"/>
</dbReference>
<dbReference type="RefSeq" id="XP_002765606.1">
    <property type="nucleotide sequence ID" value="XM_002765560.1"/>
</dbReference>
<reference evidence="10 11" key="1">
    <citation type="submission" date="2008-07" db="EMBL/GenBank/DDBJ databases">
        <authorList>
            <person name="El-Sayed N."/>
            <person name="Caler E."/>
            <person name="Inman J."/>
            <person name="Amedeo P."/>
            <person name="Hass B."/>
            <person name="Wortman J."/>
        </authorList>
    </citation>
    <scope>NUCLEOTIDE SEQUENCE [LARGE SCALE GENOMIC DNA]</scope>
    <source>
        <strain evidence="11">ATCC 50983 / TXsc</strain>
    </source>
</reference>
<comment type="subcellular location">
    <subcellularLocation>
        <location evidence="1">Membrane</location>
    </subcellularLocation>
</comment>